<name>A0ABR8Q1E3_9CLOT</name>
<dbReference type="EMBL" id="JACSQZ010000008">
    <property type="protein sequence ID" value="MBD7914240.1"/>
    <property type="molecule type" value="Genomic_DNA"/>
</dbReference>
<organism evidence="1 2">
    <name type="scientific">Clostridium gallinarum</name>
    <dbReference type="NCBI Taxonomy" id="2762246"/>
    <lineage>
        <taxon>Bacteria</taxon>
        <taxon>Bacillati</taxon>
        <taxon>Bacillota</taxon>
        <taxon>Clostridia</taxon>
        <taxon>Eubacteriales</taxon>
        <taxon>Clostridiaceae</taxon>
        <taxon>Clostridium</taxon>
    </lineage>
</organism>
<keyword evidence="2" id="KW-1185">Reference proteome</keyword>
<comment type="caution">
    <text evidence="1">The sequence shown here is derived from an EMBL/GenBank/DDBJ whole genome shotgun (WGS) entry which is preliminary data.</text>
</comment>
<dbReference type="Proteomes" id="UP000640335">
    <property type="component" value="Unassembled WGS sequence"/>
</dbReference>
<dbReference type="RefSeq" id="WP_191748678.1">
    <property type="nucleotide sequence ID" value="NZ_JACSQZ010000008.1"/>
</dbReference>
<evidence type="ECO:0000313" key="2">
    <source>
        <dbReference type="Proteomes" id="UP000640335"/>
    </source>
</evidence>
<reference evidence="1 2" key="1">
    <citation type="submission" date="2020-08" db="EMBL/GenBank/DDBJ databases">
        <title>A Genomic Blueprint of the Chicken Gut Microbiome.</title>
        <authorList>
            <person name="Gilroy R."/>
            <person name="Ravi A."/>
            <person name="Getino M."/>
            <person name="Pursley I."/>
            <person name="Horton D.L."/>
            <person name="Alikhan N.-F."/>
            <person name="Baker D."/>
            <person name="Gharbi K."/>
            <person name="Hall N."/>
            <person name="Watson M."/>
            <person name="Adriaenssens E.M."/>
            <person name="Foster-Nyarko E."/>
            <person name="Jarju S."/>
            <person name="Secka A."/>
            <person name="Antonio M."/>
            <person name="Oren A."/>
            <person name="Chaudhuri R."/>
            <person name="La Ragione R.M."/>
            <person name="Hildebrand F."/>
            <person name="Pallen M.J."/>
        </authorList>
    </citation>
    <scope>NUCLEOTIDE SEQUENCE [LARGE SCALE GENOMIC DNA]</scope>
    <source>
        <strain evidence="1 2">Sa3CUN1</strain>
    </source>
</reference>
<proteinExistence type="predicted"/>
<evidence type="ECO:0000313" key="1">
    <source>
        <dbReference type="EMBL" id="MBD7914240.1"/>
    </source>
</evidence>
<protein>
    <submittedName>
        <fullName evidence="1">Uncharacterized protein</fullName>
    </submittedName>
</protein>
<gene>
    <name evidence="1" type="ORF">H9660_03685</name>
</gene>
<accession>A0ABR8Q1E3</accession>
<sequence>MMDKEKSIGINREGAIKQLKDLIVDRKTFCVGDYDPIFDKDIQALEYAVNELEKVTLQMPFKEEKDKEMQKYLIKFQKNVYSKVEKEFLEEEVIEIGNIIIKMLKEKELTYVDAYATLEYVYRSLKVMSEYTHL</sequence>